<dbReference type="EMBL" id="JAANQT010000758">
    <property type="protein sequence ID" value="KAG1308591.1"/>
    <property type="molecule type" value="Genomic_DNA"/>
</dbReference>
<evidence type="ECO:0000256" key="2">
    <source>
        <dbReference type="ARBA" id="ARBA00023159"/>
    </source>
</evidence>
<dbReference type="PROSITE" id="PS00463">
    <property type="entry name" value="ZN2_CY6_FUNGAL_1"/>
    <property type="match status" value="1"/>
</dbReference>
<evidence type="ECO:0000259" key="5">
    <source>
        <dbReference type="PROSITE" id="PS50112"/>
    </source>
</evidence>
<keyword evidence="1" id="KW-0479">Metal-binding</keyword>
<dbReference type="SMART" id="SM00066">
    <property type="entry name" value="GAL4"/>
    <property type="match status" value="2"/>
</dbReference>
<accession>A0A9P6X9S2</accession>
<evidence type="ECO:0000256" key="3">
    <source>
        <dbReference type="ARBA" id="ARBA00023242"/>
    </source>
</evidence>
<organism evidence="6 7">
    <name type="scientific">Rhizopus oryzae</name>
    <name type="common">Mucormycosis agent</name>
    <name type="synonym">Rhizopus arrhizus var. delemar</name>
    <dbReference type="NCBI Taxonomy" id="64495"/>
    <lineage>
        <taxon>Eukaryota</taxon>
        <taxon>Fungi</taxon>
        <taxon>Fungi incertae sedis</taxon>
        <taxon>Mucoromycota</taxon>
        <taxon>Mucoromycotina</taxon>
        <taxon>Mucoromycetes</taxon>
        <taxon>Mucorales</taxon>
        <taxon>Mucorineae</taxon>
        <taxon>Rhizopodaceae</taxon>
        <taxon>Rhizopus</taxon>
    </lineage>
</organism>
<evidence type="ECO:0000259" key="4">
    <source>
        <dbReference type="PROSITE" id="PS50048"/>
    </source>
</evidence>
<proteinExistence type="predicted"/>
<dbReference type="PROSITE" id="PS50112">
    <property type="entry name" value="PAS"/>
    <property type="match status" value="1"/>
</dbReference>
<evidence type="ECO:0008006" key="8">
    <source>
        <dbReference type="Google" id="ProtNLM"/>
    </source>
</evidence>
<dbReference type="InterPro" id="IPR050335">
    <property type="entry name" value="ERT1_acuK_gluconeogen_tf"/>
</dbReference>
<reference evidence="6" key="1">
    <citation type="journal article" date="2020" name="Microb. Genom.">
        <title>Genetic diversity of clinical and environmental Mucorales isolates obtained from an investigation of mucormycosis cases among solid organ transplant recipients.</title>
        <authorList>
            <person name="Nguyen M.H."/>
            <person name="Kaul D."/>
            <person name="Muto C."/>
            <person name="Cheng S.J."/>
            <person name="Richter R.A."/>
            <person name="Bruno V.M."/>
            <person name="Liu G."/>
            <person name="Beyhan S."/>
            <person name="Sundermann A.J."/>
            <person name="Mounaud S."/>
            <person name="Pasculle A.W."/>
            <person name="Nierman W.C."/>
            <person name="Driscoll E."/>
            <person name="Cumbie R."/>
            <person name="Clancy C.J."/>
            <person name="Dupont C.L."/>
        </authorList>
    </citation>
    <scope>NUCLEOTIDE SEQUENCE</scope>
    <source>
        <strain evidence="6">GL11</strain>
    </source>
</reference>
<dbReference type="InterPro" id="IPR000014">
    <property type="entry name" value="PAS"/>
</dbReference>
<evidence type="ECO:0000256" key="1">
    <source>
        <dbReference type="ARBA" id="ARBA00022723"/>
    </source>
</evidence>
<comment type="caution">
    <text evidence="6">The sequence shown here is derived from an EMBL/GenBank/DDBJ whole genome shotgun (WGS) entry which is preliminary data.</text>
</comment>
<protein>
    <recommendedName>
        <fullName evidence="8">Zn(2)-C6 fungal-type domain-containing protein</fullName>
    </recommendedName>
</protein>
<dbReference type="GO" id="GO:0008270">
    <property type="term" value="F:zinc ion binding"/>
    <property type="evidence" value="ECO:0007669"/>
    <property type="project" value="InterPro"/>
</dbReference>
<name>A0A9P6X9S2_RHIOR</name>
<dbReference type="Gene3D" id="3.30.450.20">
    <property type="entry name" value="PAS domain"/>
    <property type="match status" value="1"/>
</dbReference>
<keyword evidence="2" id="KW-0010">Activator</keyword>
<feature type="domain" description="Zn(2)-C6 fungal-type" evidence="4">
    <location>
        <begin position="75"/>
        <end position="104"/>
    </location>
</feature>
<dbReference type="InterPro" id="IPR036864">
    <property type="entry name" value="Zn2-C6_fun-type_DNA-bd_sf"/>
</dbReference>
<evidence type="ECO:0000313" key="7">
    <source>
        <dbReference type="Proteomes" id="UP000716291"/>
    </source>
</evidence>
<dbReference type="AlphaFoldDB" id="A0A9P6X9S2"/>
<sequence length="594" mass="66349">MSFNVKTNINTSESTTCTSCKEANLPCYGTSRPCLNCFSFGKLDTCVDSDQGTTIQRVDKSKIQKRGSRPQVASACIHCKVAHLACDVSRPCKRCVSLNKADTCQDVLHKKRGRPKRKDQSSYPKSEYSYEIIYGTVETPNINNHNTVSKRRVIKPANHTKPIAFVHESFHPSLKDTPPVNTKNVTSNSTAASTTISAMIDEQEHPFDTVLAPSQFEKEERLLHILPQPQNFLTDEFELFNTDLMDEHDLTPKVQQEQQEQQSQELTMILSMEICCAKVPSEVYALWGYHPQELAHRSLYDFISPKDTDRLSQLHRLLLDHTSRTTNHNDALPSVERSTSPLFSTADPIKLKGMANGSKVYSDTIHVKMSSGEYKLYEVMIYIGAGLGADLYDPSTLSKLYIVATFKEHQYEVSLVQQEQQKRMIPDTTQTMANYMEPIAVFSPLSCPVTPPPPAAATATLDLSAVILDDSKPVDCWLTDQMSLLQDTFNYKIPLPKQRPSPRTSFSLPKFNVAPISTKNISKSYSSAMFSRYASSPKVYHPAQQYFLQTSSSLLNSAATAAKSPSIFSTAGSSNRQEADPVKKIEMSIHSLLC</sequence>
<dbReference type="PANTHER" id="PTHR47659:SF1">
    <property type="entry name" value="TRANSCRIPTION ACTIVATOR OF GLUCONEOGENESIS ERT1"/>
    <property type="match status" value="1"/>
</dbReference>
<dbReference type="InterPro" id="IPR035965">
    <property type="entry name" value="PAS-like_dom_sf"/>
</dbReference>
<feature type="domain" description="PAS" evidence="5">
    <location>
        <begin position="286"/>
        <end position="322"/>
    </location>
</feature>
<keyword evidence="3" id="KW-0539">Nucleus</keyword>
<dbReference type="PROSITE" id="PS50048">
    <property type="entry name" value="ZN2_CY6_FUNGAL_2"/>
    <property type="match status" value="1"/>
</dbReference>
<dbReference type="SUPFAM" id="SSF55785">
    <property type="entry name" value="PYP-like sensor domain (PAS domain)"/>
    <property type="match status" value="1"/>
</dbReference>
<dbReference type="SUPFAM" id="SSF57701">
    <property type="entry name" value="Zn2/Cys6 DNA-binding domain"/>
    <property type="match status" value="1"/>
</dbReference>
<dbReference type="InterPro" id="IPR001138">
    <property type="entry name" value="Zn2Cys6_DnaBD"/>
</dbReference>
<dbReference type="OrthoDB" id="1555531at2759"/>
<dbReference type="Proteomes" id="UP000716291">
    <property type="component" value="Unassembled WGS sequence"/>
</dbReference>
<keyword evidence="7" id="KW-1185">Reference proteome</keyword>
<dbReference type="PANTHER" id="PTHR47659">
    <property type="entry name" value="ZN(II)2CYS6 TRANSCRIPTION FACTOR (EUROFUNG)-RELATED"/>
    <property type="match status" value="1"/>
</dbReference>
<gene>
    <name evidence="6" type="ORF">G6F64_005932</name>
</gene>
<evidence type="ECO:0000313" key="6">
    <source>
        <dbReference type="EMBL" id="KAG1308591.1"/>
    </source>
</evidence>
<dbReference type="GO" id="GO:0000981">
    <property type="term" value="F:DNA-binding transcription factor activity, RNA polymerase II-specific"/>
    <property type="evidence" value="ECO:0007669"/>
    <property type="project" value="InterPro"/>
</dbReference>